<dbReference type="SUPFAM" id="SSF52047">
    <property type="entry name" value="RNI-like"/>
    <property type="match status" value="1"/>
</dbReference>
<reference evidence="2" key="1">
    <citation type="journal article" date="2020" name="BMC Genomics">
        <title>Correction to: Identification and distribution of gene clusters required for synthesis of sphingolipid metabolism inhibitors in diverse species of the filamentous fungus Fusarium.</title>
        <authorList>
            <person name="Kim H.S."/>
            <person name="Lohmar J.M."/>
            <person name="Busman M."/>
            <person name="Brown D.W."/>
            <person name="Naumann T.A."/>
            <person name="Divon H.H."/>
            <person name="Lysoe E."/>
            <person name="Uhlig S."/>
            <person name="Proctor R.H."/>
        </authorList>
    </citation>
    <scope>NUCLEOTIDE SEQUENCE</scope>
    <source>
        <strain evidence="2">NRRL 20472</strain>
    </source>
</reference>
<feature type="region of interest" description="Disordered" evidence="1">
    <location>
        <begin position="196"/>
        <end position="216"/>
    </location>
</feature>
<evidence type="ECO:0008006" key="4">
    <source>
        <dbReference type="Google" id="ProtNLM"/>
    </source>
</evidence>
<protein>
    <recommendedName>
        <fullName evidence="4">F-box domain-containing protein</fullName>
    </recommendedName>
</protein>
<dbReference type="EMBL" id="JABEXW010000720">
    <property type="protein sequence ID" value="KAF4957605.1"/>
    <property type="molecule type" value="Genomic_DNA"/>
</dbReference>
<dbReference type="Proteomes" id="UP000622797">
    <property type="component" value="Unassembled WGS sequence"/>
</dbReference>
<evidence type="ECO:0000256" key="1">
    <source>
        <dbReference type="SAM" id="MobiDB-lite"/>
    </source>
</evidence>
<comment type="caution">
    <text evidence="2">The sequence shown here is derived from an EMBL/GenBank/DDBJ whole genome shotgun (WGS) entry which is preliminary data.</text>
</comment>
<dbReference type="OrthoDB" id="2520703at2759"/>
<evidence type="ECO:0000313" key="2">
    <source>
        <dbReference type="EMBL" id="KAF4957605.1"/>
    </source>
</evidence>
<keyword evidence="3" id="KW-1185">Reference proteome</keyword>
<organism evidence="2 3">
    <name type="scientific">Fusarium sarcochroum</name>
    <dbReference type="NCBI Taxonomy" id="1208366"/>
    <lineage>
        <taxon>Eukaryota</taxon>
        <taxon>Fungi</taxon>
        <taxon>Dikarya</taxon>
        <taxon>Ascomycota</taxon>
        <taxon>Pezizomycotina</taxon>
        <taxon>Sordariomycetes</taxon>
        <taxon>Hypocreomycetidae</taxon>
        <taxon>Hypocreales</taxon>
        <taxon>Nectriaceae</taxon>
        <taxon>Fusarium</taxon>
        <taxon>Fusarium lateritium species complex</taxon>
    </lineage>
</organism>
<dbReference type="Gene3D" id="3.80.10.10">
    <property type="entry name" value="Ribonuclease Inhibitor"/>
    <property type="match status" value="1"/>
</dbReference>
<proteinExistence type="predicted"/>
<gene>
    <name evidence="2" type="ORF">FSARC_11244</name>
</gene>
<evidence type="ECO:0000313" key="3">
    <source>
        <dbReference type="Proteomes" id="UP000622797"/>
    </source>
</evidence>
<sequence length="511" mass="59091">MAFLPDEIWEQIFIVFEDHMPSENWWMYGAQIKHEGLKTLRSIALVSRQFERVAQRLLYRTLLVEGRDYYGLAQARLLRTLSEQPQLGQHARDVSIDDDAGYHYRMGRKLSDTPLRSILGTGLGSLKGRFEPMRSRRRKVSDTYGFGALAASYMPHLQLIDCTVHDNHTLLPPMLSGRLGLEVEFLGEPEGQRKAFEDDYGDEEQTNDKDAPNSMGGMYTNYSFPNLTEVRVKTGGCDGATTVFVIEPILLHPTLKRLRTLGINWTGDESSLLKWPDRHSNLQYLDLKECVIDATGLRSVLTRCPDLKSLLIEMADFRREEDREEGSWKVDLSDFGNVLRQLARVLEDFDIHTLDYKSSNYAEGRIGSLKTLNSLKHLKTDKEDFLGYPSDPDEEVATPALRFGEALPPSLETLYLHWGDDYYDEDWREYKRRGVNKEIHSFIVESELYNLREIRVERYYNETMEGEWDSELKLDGWDISVKNEHLWKRYGNSGCMRTVLVLSKRLPTLVH</sequence>
<reference evidence="2" key="2">
    <citation type="submission" date="2020-05" db="EMBL/GenBank/DDBJ databases">
        <authorList>
            <person name="Kim H.-S."/>
            <person name="Proctor R.H."/>
            <person name="Brown D.W."/>
        </authorList>
    </citation>
    <scope>NUCLEOTIDE SEQUENCE</scope>
    <source>
        <strain evidence="2">NRRL 20472</strain>
    </source>
</reference>
<accession>A0A8H4X1A3</accession>
<dbReference type="InterPro" id="IPR032675">
    <property type="entry name" value="LRR_dom_sf"/>
</dbReference>
<name>A0A8H4X1A3_9HYPO</name>
<dbReference type="AlphaFoldDB" id="A0A8H4X1A3"/>